<dbReference type="GO" id="GO:0016853">
    <property type="term" value="F:isomerase activity"/>
    <property type="evidence" value="ECO:0007669"/>
    <property type="project" value="UniProtKB-KW"/>
</dbReference>
<evidence type="ECO:0000313" key="2">
    <source>
        <dbReference type="EMBL" id="MBB6468872.1"/>
    </source>
</evidence>
<evidence type="ECO:0000313" key="3">
    <source>
        <dbReference type="Proteomes" id="UP000532373"/>
    </source>
</evidence>
<dbReference type="PANTHER" id="PTHR12110:SF53">
    <property type="entry name" value="BLR5974 PROTEIN"/>
    <property type="match status" value="1"/>
</dbReference>
<accession>A0A8E1WHZ7</accession>
<dbReference type="InterPro" id="IPR036237">
    <property type="entry name" value="Xyl_isomerase-like_sf"/>
</dbReference>
<organism evidence="2 3">
    <name type="scientific">Aminobacter carboxidus</name>
    <dbReference type="NCBI Taxonomy" id="376165"/>
    <lineage>
        <taxon>Bacteria</taxon>
        <taxon>Pseudomonadati</taxon>
        <taxon>Pseudomonadota</taxon>
        <taxon>Alphaproteobacteria</taxon>
        <taxon>Hyphomicrobiales</taxon>
        <taxon>Phyllobacteriaceae</taxon>
        <taxon>Aminobacter</taxon>
    </lineage>
</organism>
<dbReference type="InterPro" id="IPR013022">
    <property type="entry name" value="Xyl_isomerase-like_TIM-brl"/>
</dbReference>
<dbReference type="InterPro" id="IPR050312">
    <property type="entry name" value="IolE/XylAMocC-like"/>
</dbReference>
<reference evidence="2 3" key="1">
    <citation type="submission" date="2020-08" db="EMBL/GenBank/DDBJ databases">
        <title>Genomic Encyclopedia of Type Strains, Phase IV (KMG-IV): sequencing the most valuable type-strain genomes for metagenomic binning, comparative biology and taxonomic classification.</title>
        <authorList>
            <person name="Goeker M."/>
        </authorList>
    </citation>
    <scope>NUCLEOTIDE SEQUENCE [LARGE SCALE GENOMIC DNA]</scope>
    <source>
        <strain evidence="2 3">DSM 17454</strain>
    </source>
</reference>
<gene>
    <name evidence="2" type="ORF">HNQ96_004759</name>
</gene>
<protein>
    <submittedName>
        <fullName evidence="2">Sugar phosphate isomerase/epimerase</fullName>
    </submittedName>
</protein>
<dbReference type="Gene3D" id="3.20.20.150">
    <property type="entry name" value="Divalent-metal-dependent TIM barrel enzymes"/>
    <property type="match status" value="1"/>
</dbReference>
<dbReference type="Pfam" id="PF01261">
    <property type="entry name" value="AP_endonuc_2"/>
    <property type="match status" value="1"/>
</dbReference>
<name>A0A8E1WHZ7_9HYPH</name>
<dbReference type="EMBL" id="JACHGI010000012">
    <property type="protein sequence ID" value="MBB6468872.1"/>
    <property type="molecule type" value="Genomic_DNA"/>
</dbReference>
<proteinExistence type="predicted"/>
<keyword evidence="2" id="KW-0413">Isomerase</keyword>
<sequence>MTEMSWAALAVPDWRARIATLAAPLRIGLAQRARSAPLFAHAYAFHLNMRFGGMSPLRVAEFARAQNLSGLKIHVEDGEQASLSRMSEEALHAYGAAMKGLGLELHVETSTTGVTGLADAVRIALATGATSLRCYPRYEGRVSEIIDRTIADLRQLAAFDPDGRLRFTLEQHEDLKSEELVRILKAVTNPRLSLLFDFGNMVNAYELPLPALAVQAPFVSEVHVKDCLVQPDRGGWAHVACQSGKGHLPMHAMFVELLLLGEERPQVLAFGLEEEEGYFAPALRFPSEEADPFIAARSASFTQIGSGDLTVRLQQEAVAACRQVETVRALLDAIATEAERTQG</sequence>
<dbReference type="AlphaFoldDB" id="A0A8E1WHZ7"/>
<feature type="domain" description="Xylose isomerase-like TIM barrel" evidence="1">
    <location>
        <begin position="112"/>
        <end position="258"/>
    </location>
</feature>
<dbReference type="PANTHER" id="PTHR12110">
    <property type="entry name" value="HYDROXYPYRUVATE ISOMERASE"/>
    <property type="match status" value="1"/>
</dbReference>
<evidence type="ECO:0000259" key="1">
    <source>
        <dbReference type="Pfam" id="PF01261"/>
    </source>
</evidence>
<dbReference type="Proteomes" id="UP000532373">
    <property type="component" value="Unassembled WGS sequence"/>
</dbReference>
<comment type="caution">
    <text evidence="2">The sequence shown here is derived from an EMBL/GenBank/DDBJ whole genome shotgun (WGS) entry which is preliminary data.</text>
</comment>
<dbReference type="SUPFAM" id="SSF51658">
    <property type="entry name" value="Xylose isomerase-like"/>
    <property type="match status" value="1"/>
</dbReference>